<accession>M5WR98</accession>
<reference evidence="1 2" key="1">
    <citation type="journal article" date="2013" name="Nat. Genet.">
        <title>The high-quality draft genome of peach (Prunus persica) identifies unique patterns of genetic diversity, domestication and genome evolution.</title>
        <authorList>
            <consortium name="International Peach Genome Initiative"/>
            <person name="Verde I."/>
            <person name="Abbott A.G."/>
            <person name="Scalabrin S."/>
            <person name="Jung S."/>
            <person name="Shu S."/>
            <person name="Marroni F."/>
            <person name="Zhebentyayeva T."/>
            <person name="Dettori M.T."/>
            <person name="Grimwood J."/>
            <person name="Cattonaro F."/>
            <person name="Zuccolo A."/>
            <person name="Rossini L."/>
            <person name="Jenkins J."/>
            <person name="Vendramin E."/>
            <person name="Meisel L.A."/>
            <person name="Decroocq V."/>
            <person name="Sosinski B."/>
            <person name="Prochnik S."/>
            <person name="Mitros T."/>
            <person name="Policriti A."/>
            <person name="Cipriani G."/>
            <person name="Dondini L."/>
            <person name="Ficklin S."/>
            <person name="Goodstein D.M."/>
            <person name="Xuan P."/>
            <person name="Del Fabbro C."/>
            <person name="Aramini V."/>
            <person name="Copetti D."/>
            <person name="Gonzalez S."/>
            <person name="Horner D.S."/>
            <person name="Falchi R."/>
            <person name="Lucas S."/>
            <person name="Mica E."/>
            <person name="Maldonado J."/>
            <person name="Lazzari B."/>
            <person name="Bielenberg D."/>
            <person name="Pirona R."/>
            <person name="Miculan M."/>
            <person name="Barakat A."/>
            <person name="Testolin R."/>
            <person name="Stella A."/>
            <person name="Tartarini S."/>
            <person name="Tonutti P."/>
            <person name="Arus P."/>
            <person name="Orellana A."/>
            <person name="Wells C."/>
            <person name="Main D."/>
            <person name="Vizzotto G."/>
            <person name="Silva H."/>
            <person name="Salamini F."/>
            <person name="Schmutz J."/>
            <person name="Morgante M."/>
            <person name="Rokhsar D.S."/>
        </authorList>
    </citation>
    <scope>NUCLEOTIDE SEQUENCE [LARGE SCALE GENOMIC DNA]</scope>
    <source>
        <strain evidence="2">cv. Nemared</strain>
    </source>
</reference>
<organism evidence="1 2">
    <name type="scientific">Prunus persica</name>
    <name type="common">Peach</name>
    <name type="synonym">Amygdalus persica</name>
    <dbReference type="NCBI Taxonomy" id="3760"/>
    <lineage>
        <taxon>Eukaryota</taxon>
        <taxon>Viridiplantae</taxon>
        <taxon>Streptophyta</taxon>
        <taxon>Embryophyta</taxon>
        <taxon>Tracheophyta</taxon>
        <taxon>Spermatophyta</taxon>
        <taxon>Magnoliopsida</taxon>
        <taxon>eudicotyledons</taxon>
        <taxon>Gunneridae</taxon>
        <taxon>Pentapetalae</taxon>
        <taxon>rosids</taxon>
        <taxon>fabids</taxon>
        <taxon>Rosales</taxon>
        <taxon>Rosaceae</taxon>
        <taxon>Amygdaloideae</taxon>
        <taxon>Amygdaleae</taxon>
        <taxon>Prunus</taxon>
    </lineage>
</organism>
<dbReference type="HOGENOM" id="CLU_1799781_0_0_1"/>
<dbReference type="Proteomes" id="UP000006882">
    <property type="component" value="Chromosome G3"/>
</dbReference>
<dbReference type="AlphaFoldDB" id="M5WR98"/>
<name>M5WR98_PRUPE</name>
<keyword evidence="2" id="KW-1185">Reference proteome</keyword>
<protein>
    <submittedName>
        <fullName evidence="1">Uncharacterized protein</fullName>
    </submittedName>
</protein>
<evidence type="ECO:0000313" key="1">
    <source>
        <dbReference type="EMBL" id="ONI18986.1"/>
    </source>
</evidence>
<dbReference type="EMBL" id="CM007653">
    <property type="protein sequence ID" value="ONI18986.1"/>
    <property type="molecule type" value="Genomic_DNA"/>
</dbReference>
<proteinExistence type="predicted"/>
<dbReference type="Gramene" id="ONI18986">
    <property type="protein sequence ID" value="ONI18986"/>
    <property type="gene ID" value="PRUPE_3G251500"/>
</dbReference>
<gene>
    <name evidence="1" type="ORF">PRUPE_3G251500</name>
</gene>
<evidence type="ECO:0000313" key="2">
    <source>
        <dbReference type="Proteomes" id="UP000006882"/>
    </source>
</evidence>
<sequence length="144" mass="15922">MGHRSHSVSLILSVTVMVMAMSTELPITSHCMMMNKSSTPLINWSNNSLVEFKFDRDLLNNNIDGAQGESDLGLAVVMHMVDSEETSRRLLTAARFSFAIHSLQGSSTFCSKQGSQYDGCLAQKNIPTHNNCRGADPYRKDCPH</sequence>